<dbReference type="PANTHER" id="PTHR12821">
    <property type="entry name" value="BYSTIN"/>
    <property type="match status" value="1"/>
</dbReference>
<protein>
    <recommendedName>
        <fullName evidence="5">Bystin</fullName>
    </recommendedName>
</protein>
<organism evidence="3 4">
    <name type="scientific">Ophiocordyceps australis</name>
    <dbReference type="NCBI Taxonomy" id="1399860"/>
    <lineage>
        <taxon>Eukaryota</taxon>
        <taxon>Fungi</taxon>
        <taxon>Dikarya</taxon>
        <taxon>Ascomycota</taxon>
        <taxon>Pezizomycotina</taxon>
        <taxon>Sordariomycetes</taxon>
        <taxon>Hypocreomycetidae</taxon>
        <taxon>Hypocreales</taxon>
        <taxon>Ophiocordycipitaceae</taxon>
        <taxon>Ophiocordyceps</taxon>
    </lineage>
</organism>
<sequence>MRQTRRHNPLEDDMMATGAYRNKPAKKRAKHGSDDDAQAFVDSQASKNILRIGRELAAEEQVMSEASDAVNPFALDSRFVIEGDTQDNDWDDYETWGGEEEEVEGNEVDPADLEAWRRFNPDDDDLLKYGWDGKPKDADAGETVNLGKLIYDKIMALPDFQARQEAGVPDGQDEFPPKVVDAYTKVGQILSRYRSGPLPKIFKILPTIPQWEGILELTKPESWTPSACFQATRIFVSHNPVVVQRFLEMVLLDKVREDIYENKKLNPHLFNALKKALYKPAAFFKGFLLPLARSGTCTLLEARIVSAVLVRVSIPVLYSGAAMNCLCEIAAEETRQESNAGGAINILIKALLEKRYALPYQVIDALVFHFLRFRTSSAANEDESNEAQSDRQTKLPVIWHQSLLVFAQRYKNDITEDQREALLDLLLTQGHVAIGPEVRRELLAGRGRGVPIVPRCTDWDGDDTMDIDPESVKVIEMRAAEMKRQNAG</sequence>
<dbReference type="PANTHER" id="PTHR12821:SF0">
    <property type="entry name" value="BYSTIN"/>
    <property type="match status" value="1"/>
</dbReference>
<comment type="caution">
    <text evidence="3">The sequence shown here is derived from an EMBL/GenBank/DDBJ whole genome shotgun (WGS) entry which is preliminary data.</text>
</comment>
<dbReference type="InterPro" id="IPR007955">
    <property type="entry name" value="Bystin"/>
</dbReference>
<dbReference type="EMBL" id="NJET01000168">
    <property type="protein sequence ID" value="PHH60006.1"/>
    <property type="molecule type" value="Genomic_DNA"/>
</dbReference>
<dbReference type="GO" id="GO:0005730">
    <property type="term" value="C:nucleolus"/>
    <property type="evidence" value="ECO:0007669"/>
    <property type="project" value="TreeGrafter"/>
</dbReference>
<evidence type="ECO:0000256" key="1">
    <source>
        <dbReference type="ARBA" id="ARBA00007114"/>
    </source>
</evidence>
<gene>
    <name evidence="3" type="ORF">CDD81_2210</name>
</gene>
<dbReference type="GO" id="GO:0006364">
    <property type="term" value="P:rRNA processing"/>
    <property type="evidence" value="ECO:0007669"/>
    <property type="project" value="TreeGrafter"/>
</dbReference>
<dbReference type="Proteomes" id="UP000226192">
    <property type="component" value="Unassembled WGS sequence"/>
</dbReference>
<evidence type="ECO:0008006" key="5">
    <source>
        <dbReference type="Google" id="ProtNLM"/>
    </source>
</evidence>
<comment type="similarity">
    <text evidence="1">Belongs to the bystin family.</text>
</comment>
<evidence type="ECO:0000313" key="3">
    <source>
        <dbReference type="EMBL" id="PHH60006.1"/>
    </source>
</evidence>
<reference evidence="3 4" key="1">
    <citation type="submission" date="2017-06" db="EMBL/GenBank/DDBJ databases">
        <title>Ant-infecting Ophiocordyceps genomes reveal a high diversity of potential behavioral manipulation genes and a possible major role for enterotoxins.</title>
        <authorList>
            <person name="De Bekker C."/>
            <person name="Evans H.C."/>
            <person name="Brachmann A."/>
            <person name="Hughes D.P."/>
        </authorList>
    </citation>
    <scope>NUCLEOTIDE SEQUENCE [LARGE SCALE GENOMIC DNA]</scope>
    <source>
        <strain evidence="3 4">Map64</strain>
    </source>
</reference>
<dbReference type="OrthoDB" id="2192561at2759"/>
<proteinExistence type="inferred from homology"/>
<feature type="region of interest" description="Disordered" evidence="2">
    <location>
        <begin position="1"/>
        <end position="40"/>
    </location>
</feature>
<evidence type="ECO:0000256" key="2">
    <source>
        <dbReference type="SAM" id="MobiDB-lite"/>
    </source>
</evidence>
<dbReference type="STRING" id="1399860.A0A2C5XX55"/>
<name>A0A2C5XX55_9HYPO</name>
<dbReference type="Pfam" id="PF05291">
    <property type="entry name" value="Bystin"/>
    <property type="match status" value="1"/>
</dbReference>
<dbReference type="GO" id="GO:0030515">
    <property type="term" value="F:snoRNA binding"/>
    <property type="evidence" value="ECO:0007669"/>
    <property type="project" value="TreeGrafter"/>
</dbReference>
<accession>A0A2C5XX55</accession>
<keyword evidence="4" id="KW-1185">Reference proteome</keyword>
<dbReference type="GO" id="GO:0005737">
    <property type="term" value="C:cytoplasm"/>
    <property type="evidence" value="ECO:0007669"/>
    <property type="project" value="TreeGrafter"/>
</dbReference>
<evidence type="ECO:0000313" key="4">
    <source>
        <dbReference type="Proteomes" id="UP000226192"/>
    </source>
</evidence>
<dbReference type="GO" id="GO:0030688">
    <property type="term" value="C:preribosome, small subunit precursor"/>
    <property type="evidence" value="ECO:0007669"/>
    <property type="project" value="TreeGrafter"/>
</dbReference>
<dbReference type="AlphaFoldDB" id="A0A2C5XX55"/>